<dbReference type="InterPro" id="IPR016562">
    <property type="entry name" value="Proteasome_assmbl_chp_2_euk"/>
</dbReference>
<reference evidence="4 5" key="1">
    <citation type="submission" date="2017-08" db="EMBL/GenBank/DDBJ databases">
        <title>Acidophilic green algal genome provides insights into adaptation to an acidic environment.</title>
        <authorList>
            <person name="Hirooka S."/>
            <person name="Hirose Y."/>
            <person name="Kanesaki Y."/>
            <person name="Higuchi S."/>
            <person name="Fujiwara T."/>
            <person name="Onuma R."/>
            <person name="Era A."/>
            <person name="Ohbayashi R."/>
            <person name="Uzuka A."/>
            <person name="Nozaki H."/>
            <person name="Yoshikawa H."/>
            <person name="Miyagishima S.Y."/>
        </authorList>
    </citation>
    <scope>NUCLEOTIDE SEQUENCE [LARGE SCALE GENOMIC DNA]</scope>
    <source>
        <strain evidence="4 5">NIES-2499</strain>
    </source>
</reference>
<comment type="similarity">
    <text evidence="3">Belongs to the PSMG2 family.</text>
</comment>
<dbReference type="STRING" id="1157962.A0A250WPG6"/>
<gene>
    <name evidence="4" type="ORF">CEUSTIGMA_g169.t1</name>
</gene>
<evidence type="ECO:0000256" key="2">
    <source>
        <dbReference type="ARBA" id="ARBA00023186"/>
    </source>
</evidence>
<dbReference type="GO" id="GO:0043248">
    <property type="term" value="P:proteasome assembly"/>
    <property type="evidence" value="ECO:0007669"/>
    <property type="project" value="TreeGrafter"/>
</dbReference>
<dbReference type="Proteomes" id="UP000232323">
    <property type="component" value="Unassembled WGS sequence"/>
</dbReference>
<keyword evidence="2" id="KW-0143">Chaperone</keyword>
<protein>
    <recommendedName>
        <fullName evidence="1">Proteasome assembly chaperone 2</fullName>
    </recommendedName>
</protein>
<evidence type="ECO:0000313" key="5">
    <source>
        <dbReference type="Proteomes" id="UP000232323"/>
    </source>
</evidence>
<accession>A0A250WPG6</accession>
<dbReference type="AlphaFoldDB" id="A0A250WPG6"/>
<name>A0A250WPG6_9CHLO</name>
<dbReference type="Gene3D" id="3.40.50.10900">
    <property type="entry name" value="PAC-like subunit"/>
    <property type="match status" value="1"/>
</dbReference>
<dbReference type="GO" id="GO:0005634">
    <property type="term" value="C:nucleus"/>
    <property type="evidence" value="ECO:0007669"/>
    <property type="project" value="TreeGrafter"/>
</dbReference>
<dbReference type="InterPro" id="IPR019151">
    <property type="entry name" value="Proteasome_assmbl_chaperone_2"/>
</dbReference>
<organism evidence="4 5">
    <name type="scientific">Chlamydomonas eustigma</name>
    <dbReference type="NCBI Taxonomy" id="1157962"/>
    <lineage>
        <taxon>Eukaryota</taxon>
        <taxon>Viridiplantae</taxon>
        <taxon>Chlorophyta</taxon>
        <taxon>core chlorophytes</taxon>
        <taxon>Chlorophyceae</taxon>
        <taxon>CS clade</taxon>
        <taxon>Chlamydomonadales</taxon>
        <taxon>Chlamydomonadaceae</taxon>
        <taxon>Chlamydomonas</taxon>
    </lineage>
</organism>
<evidence type="ECO:0000256" key="3">
    <source>
        <dbReference type="ARBA" id="ARBA00025745"/>
    </source>
</evidence>
<proteinExistence type="inferred from homology"/>
<dbReference type="OrthoDB" id="10260712at2759"/>
<comment type="caution">
    <text evidence="4">The sequence shown here is derived from an EMBL/GenBank/DDBJ whole genome shotgun (WGS) entry which is preliminary data.</text>
</comment>
<dbReference type="EMBL" id="BEGY01000001">
    <property type="protein sequence ID" value="GAX72713.1"/>
    <property type="molecule type" value="Genomic_DNA"/>
</dbReference>
<sequence>MDIFPVKGSSLEDLKLKDSVIILPAVATGNVGELAVEILLASLPVRLAAYIENENVLPCVGNDPVSISNPGALSTVLELFEVMPGTSSKPESDVKVYLLQQRAPAMQGRQAAYAQSIVAWAQSHRVGRLVVLSGLDASLCKDKQLLGPTARYYSISDTKEAAAAQSLGIEALEAEYLQEERELHGLLPPWPLLAAAASHTLPALMLACFASEGDNIPQAMQLATYTRDLMPTLVGTALTASAAAVLRIPCSFASLFGRSSGFESFLG</sequence>
<dbReference type="SUPFAM" id="SSF159659">
    <property type="entry name" value="Cgl1923-like"/>
    <property type="match status" value="1"/>
</dbReference>
<evidence type="ECO:0000313" key="4">
    <source>
        <dbReference type="EMBL" id="GAX72713.1"/>
    </source>
</evidence>
<evidence type="ECO:0000256" key="1">
    <source>
        <dbReference type="ARBA" id="ARBA00019186"/>
    </source>
</evidence>
<dbReference type="GO" id="GO:0005829">
    <property type="term" value="C:cytosol"/>
    <property type="evidence" value="ECO:0007669"/>
    <property type="project" value="TreeGrafter"/>
</dbReference>
<dbReference type="InterPro" id="IPR038389">
    <property type="entry name" value="PSMG2_sf"/>
</dbReference>
<dbReference type="PANTHER" id="PTHR12970:SF1">
    <property type="entry name" value="PROTEASOME ASSEMBLY CHAPERONE 2"/>
    <property type="match status" value="1"/>
</dbReference>
<dbReference type="PANTHER" id="PTHR12970">
    <property type="entry name" value="PROTEASOME ASSEMBLY CHAPERONE 2"/>
    <property type="match status" value="1"/>
</dbReference>
<keyword evidence="5" id="KW-1185">Reference proteome</keyword>
<dbReference type="Pfam" id="PF09754">
    <property type="entry name" value="PAC2"/>
    <property type="match status" value="1"/>
</dbReference>